<evidence type="ECO:0000259" key="18">
    <source>
        <dbReference type="PROSITE" id="PS50173"/>
    </source>
</evidence>
<organism evidence="22">
    <name type="scientific">Rodentolepis nana</name>
    <name type="common">Dwarf tapeworm</name>
    <name type="synonym">Hymenolepis nana</name>
    <dbReference type="NCBI Taxonomy" id="102285"/>
    <lineage>
        <taxon>Eukaryota</taxon>
        <taxon>Metazoa</taxon>
        <taxon>Spiralia</taxon>
        <taxon>Lophotrochozoa</taxon>
        <taxon>Platyhelminthes</taxon>
        <taxon>Cestoda</taxon>
        <taxon>Eucestoda</taxon>
        <taxon>Cyclophyllidea</taxon>
        <taxon>Hymenolepididae</taxon>
        <taxon>Rodentolepis</taxon>
    </lineage>
</organism>
<dbReference type="Pfam" id="PF18439">
    <property type="entry name" value="zf_UBZ"/>
    <property type="match status" value="1"/>
</dbReference>
<dbReference type="Gene3D" id="3.40.1170.60">
    <property type="match status" value="1"/>
</dbReference>
<dbReference type="InterPro" id="IPR052230">
    <property type="entry name" value="DNA_polymerase_eta"/>
</dbReference>
<dbReference type="EMBL" id="UZAE01000591">
    <property type="protein sequence ID" value="VDN97362.1"/>
    <property type="molecule type" value="Genomic_DNA"/>
</dbReference>
<keyword evidence="9" id="KW-0227">DNA damage</keyword>
<dbReference type="AlphaFoldDB" id="A0A0R3T3C9"/>
<dbReference type="GO" id="GO:0005657">
    <property type="term" value="C:replication fork"/>
    <property type="evidence" value="ECO:0007669"/>
    <property type="project" value="TreeGrafter"/>
</dbReference>
<dbReference type="PROSITE" id="PS50173">
    <property type="entry name" value="UMUC"/>
    <property type="match status" value="1"/>
</dbReference>
<feature type="compositionally biased region" description="Polar residues" evidence="17">
    <location>
        <begin position="558"/>
        <end position="572"/>
    </location>
</feature>
<dbReference type="Proteomes" id="UP000278807">
    <property type="component" value="Unassembled WGS sequence"/>
</dbReference>
<keyword evidence="11" id="KW-0862">Zinc</keyword>
<feature type="domain" description="UBZ3-type" evidence="19">
    <location>
        <begin position="520"/>
        <end position="554"/>
    </location>
</feature>
<dbReference type="GO" id="GO:0003887">
    <property type="term" value="F:DNA-directed DNA polymerase activity"/>
    <property type="evidence" value="ECO:0007669"/>
    <property type="project" value="UniProtKB-EC"/>
</dbReference>
<dbReference type="PANTHER" id="PTHR45873">
    <property type="entry name" value="DNA POLYMERASE ETA"/>
    <property type="match status" value="1"/>
</dbReference>
<dbReference type="Pfam" id="PF11799">
    <property type="entry name" value="IMS_C"/>
    <property type="match status" value="1"/>
</dbReference>
<keyword evidence="7" id="KW-0548">Nucleotidyltransferase</keyword>
<dbReference type="Gene3D" id="1.10.150.20">
    <property type="entry name" value="5' to 3' exonuclease, C-terminal subdomain"/>
    <property type="match status" value="1"/>
</dbReference>
<dbReference type="Gene3D" id="3.30.70.270">
    <property type="match status" value="1"/>
</dbReference>
<dbReference type="PANTHER" id="PTHR45873:SF1">
    <property type="entry name" value="DNA POLYMERASE ETA"/>
    <property type="match status" value="1"/>
</dbReference>
<dbReference type="PIRSF" id="PIRSF036603">
    <property type="entry name" value="DPol_eta"/>
    <property type="match status" value="1"/>
</dbReference>
<comment type="subcellular location">
    <subcellularLocation>
        <location evidence="3">Nucleus</location>
    </subcellularLocation>
</comment>
<sequence length="605" mass="67307">MDRIVLLIDMDCFYVQVEQKLRPETIGLPCAVVQYTSLTAAAIIAVSYEARAKGVSRNSNGDMAKKICPDIVLLQVPTKRGKADLTKYREASAEVIKSISKFTSKIERASIDEAYIDATDLLDGVAYDSEICLEKSNLVIDPDSIHIESKLSSSSPPFSLPLSEIEGETKVFDNLCDGTKLKKALLLAQRIKEQIRRDTGFQCSIGVAANRMLAKLSCSLNKPDKITIVPLESTQHLMNFTKVKKVPGLGGKLGNDLIRRYGLEYMGGLVNKPLSRLIEDYGDKTGNWLYELCRGRDYQSVSVRTLVKSIGCSKHFIGKAALKADEEIRHWLTSLSGELVERIAVDRANHNRIPSSLSVGVRAEQMNFKSTSLQPSVLTSILPRTEESEETCTAELTVAKKIADIAFGVVRNIAGSNPINNITLAAGKFKPDHGFLCGNVKKLLSEQQSKQSNGEQEQTEAEAEILVKNQGVKRESFFRKFIEKEEPPKRESFFHRYIEPMEEGVPSTSKSPNYFVQHDSTMDTILCEECGLQVPVHVMPEHSDFHFARKLQAEWTKENSQPAPQNRPSSMNGKSIRGSKKKGRGVKSKSDVRNAKIDAFFVKKN</sequence>
<evidence type="ECO:0000256" key="4">
    <source>
        <dbReference type="ARBA" id="ARBA00010945"/>
    </source>
</evidence>
<protein>
    <recommendedName>
        <fullName evidence="15">DNA polymerase eta</fullName>
        <ecNumber evidence="5">2.7.7.7</ecNumber>
    </recommendedName>
</protein>
<dbReference type="GO" id="GO:0008270">
    <property type="term" value="F:zinc ion binding"/>
    <property type="evidence" value="ECO:0007669"/>
    <property type="project" value="UniProtKB-KW"/>
</dbReference>
<evidence type="ECO:0000256" key="10">
    <source>
        <dbReference type="ARBA" id="ARBA00022771"/>
    </source>
</evidence>
<evidence type="ECO:0000256" key="9">
    <source>
        <dbReference type="ARBA" id="ARBA00022763"/>
    </source>
</evidence>
<evidence type="ECO:0000313" key="21">
    <source>
        <dbReference type="Proteomes" id="UP000278807"/>
    </source>
</evidence>
<feature type="domain" description="UmuC" evidence="18">
    <location>
        <begin position="5"/>
        <end position="250"/>
    </location>
</feature>
<evidence type="ECO:0000256" key="2">
    <source>
        <dbReference type="ARBA" id="ARBA00001946"/>
    </source>
</evidence>
<evidence type="ECO:0000256" key="11">
    <source>
        <dbReference type="ARBA" id="ARBA00022833"/>
    </source>
</evidence>
<evidence type="ECO:0000256" key="1">
    <source>
        <dbReference type="ARBA" id="ARBA00001936"/>
    </source>
</evidence>
<dbReference type="Gene3D" id="3.30.1490.100">
    <property type="entry name" value="DNA polymerase, Y-family, little finger domain"/>
    <property type="match status" value="1"/>
</dbReference>
<feature type="compositionally biased region" description="Basic residues" evidence="17">
    <location>
        <begin position="577"/>
        <end position="587"/>
    </location>
</feature>
<evidence type="ECO:0000256" key="8">
    <source>
        <dbReference type="ARBA" id="ARBA00022723"/>
    </source>
</evidence>
<evidence type="ECO:0000313" key="22">
    <source>
        <dbReference type="WBParaSite" id="HNAJ_0000150401-mRNA-1"/>
    </source>
</evidence>
<name>A0A0R3T3C9_RODNA</name>
<proteinExistence type="inferred from homology"/>
<dbReference type="InterPro" id="IPR017961">
    <property type="entry name" value="DNA_pol_Y-fam_little_finger"/>
</dbReference>
<dbReference type="InterPro" id="IPR041298">
    <property type="entry name" value="UBZ3"/>
</dbReference>
<evidence type="ECO:0000256" key="15">
    <source>
        <dbReference type="ARBA" id="ARBA00044975"/>
    </source>
</evidence>
<keyword evidence="10" id="KW-0863">Zinc-finger</keyword>
<accession>A0A0R3T3C9</accession>
<keyword evidence="21" id="KW-1185">Reference proteome</keyword>
<dbReference type="STRING" id="102285.A0A0R3T3C9"/>
<feature type="region of interest" description="Disordered" evidence="17">
    <location>
        <begin position="555"/>
        <end position="591"/>
    </location>
</feature>
<evidence type="ECO:0000256" key="14">
    <source>
        <dbReference type="ARBA" id="ARBA00023242"/>
    </source>
</evidence>
<comment type="cofactor">
    <cofactor evidence="2">
        <name>Mg(2+)</name>
        <dbReference type="ChEBI" id="CHEBI:18420"/>
    </cofactor>
</comment>
<evidence type="ECO:0000256" key="17">
    <source>
        <dbReference type="SAM" id="MobiDB-lite"/>
    </source>
</evidence>
<evidence type="ECO:0000256" key="16">
    <source>
        <dbReference type="ARBA" id="ARBA00049244"/>
    </source>
</evidence>
<dbReference type="FunFam" id="1.10.150.20:FF:000014">
    <property type="entry name" value="Polymerase (DNA directed), eta"/>
    <property type="match status" value="1"/>
</dbReference>
<dbReference type="OrthoDB" id="5723at2759"/>
<reference evidence="22" key="1">
    <citation type="submission" date="2017-02" db="UniProtKB">
        <authorList>
            <consortium name="WormBaseParasite"/>
        </authorList>
    </citation>
    <scope>IDENTIFICATION</scope>
</reference>
<dbReference type="SUPFAM" id="SSF56672">
    <property type="entry name" value="DNA/RNA polymerases"/>
    <property type="match status" value="1"/>
</dbReference>
<dbReference type="Pfam" id="PF21704">
    <property type="entry name" value="POLH-Rev1_HhH"/>
    <property type="match status" value="1"/>
</dbReference>
<dbReference type="GO" id="GO:0005634">
    <property type="term" value="C:nucleus"/>
    <property type="evidence" value="ECO:0007669"/>
    <property type="project" value="UniProtKB-SubCell"/>
</dbReference>
<dbReference type="Pfam" id="PF00817">
    <property type="entry name" value="IMS"/>
    <property type="match status" value="1"/>
</dbReference>
<keyword evidence="12" id="KW-0460">Magnesium</keyword>
<reference evidence="20 21" key="2">
    <citation type="submission" date="2018-11" db="EMBL/GenBank/DDBJ databases">
        <authorList>
            <consortium name="Pathogen Informatics"/>
        </authorList>
    </citation>
    <scope>NUCLEOTIDE SEQUENCE [LARGE SCALE GENOMIC DNA]</scope>
</reference>
<dbReference type="SUPFAM" id="SSF100879">
    <property type="entry name" value="Lesion bypass DNA polymerase (Y-family), little finger domain"/>
    <property type="match status" value="1"/>
</dbReference>
<dbReference type="PROSITE" id="PS51907">
    <property type="entry name" value="ZF_UBZ3"/>
    <property type="match status" value="1"/>
</dbReference>
<keyword evidence="14" id="KW-0539">Nucleus</keyword>
<keyword evidence="6" id="KW-0808">Transferase</keyword>
<evidence type="ECO:0000256" key="13">
    <source>
        <dbReference type="ARBA" id="ARBA00023204"/>
    </source>
</evidence>
<evidence type="ECO:0000313" key="20">
    <source>
        <dbReference type="EMBL" id="VDN97362.1"/>
    </source>
</evidence>
<evidence type="ECO:0000256" key="6">
    <source>
        <dbReference type="ARBA" id="ARBA00022679"/>
    </source>
</evidence>
<dbReference type="InterPro" id="IPR001126">
    <property type="entry name" value="UmuC"/>
</dbReference>
<evidence type="ECO:0000256" key="3">
    <source>
        <dbReference type="ARBA" id="ARBA00004123"/>
    </source>
</evidence>
<dbReference type="GO" id="GO:0042276">
    <property type="term" value="P:error-prone translesion synthesis"/>
    <property type="evidence" value="ECO:0007669"/>
    <property type="project" value="TreeGrafter"/>
</dbReference>
<dbReference type="GO" id="GO:0003684">
    <property type="term" value="F:damaged DNA binding"/>
    <property type="evidence" value="ECO:0007669"/>
    <property type="project" value="InterPro"/>
</dbReference>
<evidence type="ECO:0000256" key="12">
    <source>
        <dbReference type="ARBA" id="ARBA00022842"/>
    </source>
</evidence>
<evidence type="ECO:0000259" key="19">
    <source>
        <dbReference type="PROSITE" id="PS51907"/>
    </source>
</evidence>
<dbReference type="EC" id="2.7.7.7" evidence="5"/>
<dbReference type="GO" id="GO:0009411">
    <property type="term" value="P:response to UV"/>
    <property type="evidence" value="ECO:0007669"/>
    <property type="project" value="UniProtKB-ARBA"/>
</dbReference>
<comment type="catalytic activity">
    <reaction evidence="16">
        <text>DNA(n) + a 2'-deoxyribonucleoside 5'-triphosphate = DNA(n+1) + diphosphate</text>
        <dbReference type="Rhea" id="RHEA:22508"/>
        <dbReference type="Rhea" id="RHEA-COMP:17339"/>
        <dbReference type="Rhea" id="RHEA-COMP:17340"/>
        <dbReference type="ChEBI" id="CHEBI:33019"/>
        <dbReference type="ChEBI" id="CHEBI:61560"/>
        <dbReference type="ChEBI" id="CHEBI:173112"/>
        <dbReference type="EC" id="2.7.7.7"/>
    </reaction>
</comment>
<dbReference type="WBParaSite" id="HNAJ_0000150401-mRNA-1">
    <property type="protein sequence ID" value="HNAJ_0000150401-mRNA-1"/>
    <property type="gene ID" value="HNAJ_0000150401"/>
</dbReference>
<evidence type="ECO:0000256" key="7">
    <source>
        <dbReference type="ARBA" id="ARBA00022695"/>
    </source>
</evidence>
<comment type="cofactor">
    <cofactor evidence="1">
        <name>Mn(2+)</name>
        <dbReference type="ChEBI" id="CHEBI:29035"/>
    </cofactor>
</comment>
<dbReference type="InterPro" id="IPR043128">
    <property type="entry name" value="Rev_trsase/Diguanyl_cyclase"/>
</dbReference>
<keyword evidence="8" id="KW-0479">Metal-binding</keyword>
<keyword evidence="13" id="KW-0234">DNA repair</keyword>
<dbReference type="InterPro" id="IPR036775">
    <property type="entry name" value="DNA_pol_Y-fam_lit_finger_sf"/>
</dbReference>
<evidence type="ECO:0000256" key="5">
    <source>
        <dbReference type="ARBA" id="ARBA00012417"/>
    </source>
</evidence>
<dbReference type="InterPro" id="IPR043502">
    <property type="entry name" value="DNA/RNA_pol_sf"/>
</dbReference>
<dbReference type="GO" id="GO:0006281">
    <property type="term" value="P:DNA repair"/>
    <property type="evidence" value="ECO:0007669"/>
    <property type="project" value="UniProtKB-KW"/>
</dbReference>
<dbReference type="FunFam" id="3.40.1170.60:FF:000003">
    <property type="entry name" value="DNA polymerase eta"/>
    <property type="match status" value="1"/>
</dbReference>
<dbReference type="GO" id="GO:0035861">
    <property type="term" value="C:site of double-strand break"/>
    <property type="evidence" value="ECO:0007669"/>
    <property type="project" value="TreeGrafter"/>
</dbReference>
<gene>
    <name evidence="20" type="ORF">HNAJ_LOCUS1503</name>
</gene>
<comment type="similarity">
    <text evidence="4">Belongs to the DNA polymerase type-Y family.</text>
</comment>